<dbReference type="Pfam" id="PF11831">
    <property type="entry name" value="Myb_Cef"/>
    <property type="match status" value="1"/>
</dbReference>
<evidence type="ECO:0000259" key="11">
    <source>
        <dbReference type="PROSITE" id="PS51294"/>
    </source>
</evidence>
<comment type="similarity">
    <text evidence="1">Belongs to the CEF1 family.</text>
</comment>
<feature type="compositionally biased region" description="Low complexity" evidence="9">
    <location>
        <begin position="114"/>
        <end position="128"/>
    </location>
</feature>
<dbReference type="EMBL" id="JAVFKY010000001">
    <property type="protein sequence ID" value="KAK5582643.1"/>
    <property type="molecule type" value="Genomic_DNA"/>
</dbReference>
<feature type="domain" description="HTH myb-type" evidence="11">
    <location>
        <begin position="1"/>
        <end position="56"/>
    </location>
</feature>
<dbReference type="InterPro" id="IPR009057">
    <property type="entry name" value="Homeodomain-like_sf"/>
</dbReference>
<dbReference type="CDD" id="cd11659">
    <property type="entry name" value="SANT_CDC5_II"/>
    <property type="match status" value="1"/>
</dbReference>
<dbReference type="InterPro" id="IPR047240">
    <property type="entry name" value="SANT_CDC5L_II"/>
</dbReference>
<keyword evidence="7" id="KW-0539">Nucleus</keyword>
<dbReference type="InterPro" id="IPR021786">
    <property type="entry name" value="Cdc5p/Cef1_C"/>
</dbReference>
<feature type="domain" description="Myb-like" evidence="10">
    <location>
        <begin position="53"/>
        <end position="102"/>
    </location>
</feature>
<evidence type="ECO:0000256" key="6">
    <source>
        <dbReference type="ARBA" id="ARBA00023187"/>
    </source>
</evidence>
<evidence type="ECO:0000256" key="8">
    <source>
        <dbReference type="SAM" id="Coils"/>
    </source>
</evidence>
<dbReference type="GO" id="GO:0000398">
    <property type="term" value="P:mRNA splicing, via spliceosome"/>
    <property type="evidence" value="ECO:0007669"/>
    <property type="project" value="InterPro"/>
</dbReference>
<feature type="domain" description="HTH myb-type" evidence="11">
    <location>
        <begin position="57"/>
        <end position="106"/>
    </location>
</feature>
<dbReference type="AlphaFoldDB" id="A0AAN7U9E2"/>
<evidence type="ECO:0000259" key="10">
    <source>
        <dbReference type="PROSITE" id="PS50090"/>
    </source>
</evidence>
<feature type="compositionally biased region" description="Basic and acidic residues" evidence="9">
    <location>
        <begin position="130"/>
        <end position="139"/>
    </location>
</feature>
<dbReference type="Gene3D" id="1.10.10.60">
    <property type="entry name" value="Homeodomain-like"/>
    <property type="match status" value="2"/>
</dbReference>
<proteinExistence type="inferred from homology"/>
<dbReference type="PROSITE" id="PS51294">
    <property type="entry name" value="HTH_MYB"/>
    <property type="match status" value="2"/>
</dbReference>
<keyword evidence="5" id="KW-0238">DNA-binding</keyword>
<evidence type="ECO:0000256" key="2">
    <source>
        <dbReference type="ARBA" id="ARBA00022664"/>
    </source>
</evidence>
<keyword evidence="6" id="KW-0508">mRNA splicing</keyword>
<accession>A0AAN7U9E2</accession>
<dbReference type="SMART" id="SM00717">
    <property type="entry name" value="SANT"/>
    <property type="match status" value="2"/>
</dbReference>
<keyword evidence="3" id="KW-0747">Spliceosome</keyword>
<keyword evidence="2" id="KW-0507">mRNA processing</keyword>
<evidence type="ECO:0000256" key="7">
    <source>
        <dbReference type="ARBA" id="ARBA00023242"/>
    </source>
</evidence>
<dbReference type="PANTHER" id="PTHR45885:SF1">
    <property type="entry name" value="CELL DIVISION CYCLE 5-LIKE PROTEIN"/>
    <property type="match status" value="1"/>
</dbReference>
<feature type="domain" description="Myb-like" evidence="10">
    <location>
        <begin position="1"/>
        <end position="52"/>
    </location>
</feature>
<protein>
    <submittedName>
        <fullName evidence="12">Uncharacterized protein</fullName>
    </submittedName>
</protein>
<dbReference type="GO" id="GO:0005681">
    <property type="term" value="C:spliceosomal complex"/>
    <property type="evidence" value="ECO:0007669"/>
    <property type="project" value="UniProtKB-KW"/>
</dbReference>
<keyword evidence="4" id="KW-0677">Repeat</keyword>
<dbReference type="InterPro" id="IPR017930">
    <property type="entry name" value="Myb_dom"/>
</dbReference>
<name>A0AAN7U9E2_9MYCE</name>
<evidence type="ECO:0000313" key="12">
    <source>
        <dbReference type="EMBL" id="KAK5582643.1"/>
    </source>
</evidence>
<gene>
    <name evidence="12" type="ORF">RB653_004228</name>
</gene>
<dbReference type="PANTHER" id="PTHR45885">
    <property type="entry name" value="CELL DIVISION CYCLE 5-LIKE PROTEIN"/>
    <property type="match status" value="1"/>
</dbReference>
<dbReference type="InterPro" id="IPR047242">
    <property type="entry name" value="CDC5L/Cef1"/>
</dbReference>
<feature type="coiled-coil region" evidence="8">
    <location>
        <begin position="721"/>
        <end position="769"/>
    </location>
</feature>
<feature type="region of interest" description="Disordered" evidence="9">
    <location>
        <begin position="564"/>
        <end position="583"/>
    </location>
</feature>
<evidence type="ECO:0000256" key="9">
    <source>
        <dbReference type="SAM" id="MobiDB-lite"/>
    </source>
</evidence>
<feature type="region of interest" description="Disordered" evidence="9">
    <location>
        <begin position="415"/>
        <end position="436"/>
    </location>
</feature>
<dbReference type="GO" id="GO:0003677">
    <property type="term" value="F:DNA binding"/>
    <property type="evidence" value="ECO:0007669"/>
    <property type="project" value="UniProtKB-KW"/>
</dbReference>
<dbReference type="PROSITE" id="PS50090">
    <property type="entry name" value="MYB_LIKE"/>
    <property type="match status" value="2"/>
</dbReference>
<dbReference type="FunFam" id="1.10.10.60:FF:000021">
    <property type="entry name" value="CDC5 cell division cycle 5-like"/>
    <property type="match status" value="1"/>
</dbReference>
<reference evidence="12 13" key="1">
    <citation type="submission" date="2023-11" db="EMBL/GenBank/DDBJ databases">
        <title>Dfirmibasis_genome.</title>
        <authorList>
            <person name="Edelbroek B."/>
            <person name="Kjellin J."/>
            <person name="Jerlstrom-Hultqvist J."/>
            <person name="Soderbom F."/>
        </authorList>
    </citation>
    <scope>NUCLEOTIDE SEQUENCE [LARGE SCALE GENOMIC DNA]</scope>
    <source>
        <strain evidence="12 13">TNS-C-14</strain>
    </source>
</reference>
<evidence type="ECO:0000256" key="3">
    <source>
        <dbReference type="ARBA" id="ARBA00022728"/>
    </source>
</evidence>
<dbReference type="Pfam" id="PF13921">
    <property type="entry name" value="Myb_DNA-bind_6"/>
    <property type="match status" value="1"/>
</dbReference>
<evidence type="ECO:0000256" key="1">
    <source>
        <dbReference type="ARBA" id="ARBA00010506"/>
    </source>
</evidence>
<keyword evidence="8" id="KW-0175">Coiled coil</keyword>
<sequence length="773" mass="89330">MRNVKGGVWKNTEDEILKVAIMKYGLNQWARISSLLTRKSPAQCKARWHEWLDPTIKKTEWSKEEEEKLLHLAKIFPSQWKTIAPLVGRTASQCLERYNRLLDEVQRQQDNENGGTTTTTTTTTTTGGENDPRRLRMGDIDPTPETKPAKPDPIDMDEDEKETLSEAKARLSNTQGKKEKRKFREKQLEEARRLAFLQKKRELKAAGINYNPKKKGKEKSWDISKEIPFFLKPKAGFYDVPEEELRDEPNKDALFIGKRVDQIENPNYLQRQEKLNKLEEIKKSKKEMLNLPQLISETSKSNDVEHSIKRTKLQLPEPQLTDDDIQEIADYEKLNGSGVGGEFPLPAPRTASVSSTANNNNNNTNNIRTPMKQDTIMSEAQNLLALSNAQTPLKGGVGPNVSQTPLPKGVNSTPFRTPNPLANQTPQHNKKQSLSESNEFAIEDKFKRQQGKNQLLSSLKNLPSPTIEYKLELPTETPTIEEESQLELDNSEVHIREQQQLKHKEQFKLRNRSTVLKRNLPRSRNLFPINSSSSNDDELRILKEINRIISHDNKTFPNDSITPSMFDDDIDSQNSNTINDDDHDRYENYDYFTNTELEFADKLIQEEIEQIKKETQQPLPSGDEILDEIDQIRSQFIYLPKENRFIEKSNANQSQLIQNLQFEYDKTLNKIKNSSMKSVNLEKKLNIYNGGYQNRSNAIIKNIGDMFDQLEQSEIEYQCFVALKNNESIQMEKRLKSIENQVYDQCEIESRLQQKYAQLLNEKNLLKKKLSTF</sequence>
<evidence type="ECO:0000256" key="5">
    <source>
        <dbReference type="ARBA" id="ARBA00023125"/>
    </source>
</evidence>
<dbReference type="SUPFAM" id="SSF46689">
    <property type="entry name" value="Homeodomain-like"/>
    <property type="match status" value="2"/>
</dbReference>
<dbReference type="InterPro" id="IPR001005">
    <property type="entry name" value="SANT/Myb"/>
</dbReference>
<evidence type="ECO:0000256" key="4">
    <source>
        <dbReference type="ARBA" id="ARBA00022737"/>
    </source>
</evidence>
<dbReference type="GO" id="GO:0000974">
    <property type="term" value="C:Prp19 complex"/>
    <property type="evidence" value="ECO:0007669"/>
    <property type="project" value="InterPro"/>
</dbReference>
<evidence type="ECO:0000313" key="13">
    <source>
        <dbReference type="Proteomes" id="UP001344447"/>
    </source>
</evidence>
<dbReference type="Proteomes" id="UP001344447">
    <property type="component" value="Unassembled WGS sequence"/>
</dbReference>
<keyword evidence="13" id="KW-1185">Reference proteome</keyword>
<organism evidence="12 13">
    <name type="scientific">Dictyostelium firmibasis</name>
    <dbReference type="NCBI Taxonomy" id="79012"/>
    <lineage>
        <taxon>Eukaryota</taxon>
        <taxon>Amoebozoa</taxon>
        <taxon>Evosea</taxon>
        <taxon>Eumycetozoa</taxon>
        <taxon>Dictyostelia</taxon>
        <taxon>Dictyosteliales</taxon>
        <taxon>Dictyosteliaceae</taxon>
        <taxon>Dictyostelium</taxon>
    </lineage>
</organism>
<feature type="region of interest" description="Disordered" evidence="9">
    <location>
        <begin position="105"/>
        <end position="183"/>
    </location>
</feature>
<dbReference type="CDD" id="cd00167">
    <property type="entry name" value="SANT"/>
    <property type="match status" value="1"/>
</dbReference>
<comment type="caution">
    <text evidence="12">The sequence shown here is derived from an EMBL/GenBank/DDBJ whole genome shotgun (WGS) entry which is preliminary data.</text>
</comment>